<dbReference type="InterPro" id="IPR001370">
    <property type="entry name" value="BIR_rpt"/>
</dbReference>
<dbReference type="EMBL" id="CAJPWZ010000293">
    <property type="protein sequence ID" value="CAG2189411.1"/>
    <property type="molecule type" value="Genomic_DNA"/>
</dbReference>
<dbReference type="InterPro" id="IPR028789">
    <property type="entry name" value="Naip"/>
</dbReference>
<comment type="caution">
    <text evidence="1">The sequence shown here is derived from an EMBL/GenBank/DDBJ whole genome shotgun (WGS) entry which is preliminary data.</text>
</comment>
<dbReference type="SUPFAM" id="SSF57924">
    <property type="entry name" value="Inhibitor of apoptosis (IAP) repeat"/>
    <property type="match status" value="2"/>
</dbReference>
<dbReference type="OrthoDB" id="10393248at2759"/>
<dbReference type="SUPFAM" id="SSF57756">
    <property type="entry name" value="Retrovirus zinc finger-like domains"/>
    <property type="match status" value="1"/>
</dbReference>
<sequence>MAGKMFQPNFLSQTIEPVLIYSSNNFDNLRSFVNWHYGKTSLLIEAGFKSTGMDDILMCPICNVTTRYTEWCDTKEPHEKHIELKPTCEYAKEVNDMKKCRKVVSSRKDTIHVSPTLSLKELRVFELQSSFEVPRELAENLASNGYLYDRGMDAVRCSSCHIVIEKEELMSDLSVIHARFSPVCTLIMQHINKDRLTIIQNSWKQKNNTGPKSTDICFGCQTMGHRRRNCSKFNNPKIAEEDMNDKYNFDCVASAKHHFKEQLNTLQLDSYEYEQSISVQSVKGKRKNISIIVEG</sequence>
<dbReference type="Proteomes" id="UP000683360">
    <property type="component" value="Unassembled WGS sequence"/>
</dbReference>
<dbReference type="Gene3D" id="1.10.1170.10">
    <property type="entry name" value="Inhibitor Of Apoptosis Protein (2mihbC-IAP-1), Chain A"/>
    <property type="match status" value="2"/>
</dbReference>
<dbReference type="GO" id="GO:0072557">
    <property type="term" value="C:IPAF inflammasome complex"/>
    <property type="evidence" value="ECO:0007669"/>
    <property type="project" value="TreeGrafter"/>
</dbReference>
<keyword evidence="2" id="KW-1185">Reference proteome</keyword>
<accession>A0A8S3Q5C6</accession>
<dbReference type="GO" id="GO:0042742">
    <property type="term" value="P:defense response to bacterium"/>
    <property type="evidence" value="ECO:0007669"/>
    <property type="project" value="TreeGrafter"/>
</dbReference>
<dbReference type="GO" id="GO:0043027">
    <property type="term" value="F:cysteine-type endopeptidase inhibitor activity involved in apoptotic process"/>
    <property type="evidence" value="ECO:0007669"/>
    <property type="project" value="InterPro"/>
</dbReference>
<dbReference type="Pfam" id="PF00653">
    <property type="entry name" value="BIR"/>
    <property type="match status" value="2"/>
</dbReference>
<dbReference type="AlphaFoldDB" id="A0A8S3Q5C6"/>
<evidence type="ECO:0008006" key="3">
    <source>
        <dbReference type="Google" id="ProtNLM"/>
    </source>
</evidence>
<dbReference type="GO" id="GO:0016045">
    <property type="term" value="P:detection of bacterium"/>
    <property type="evidence" value="ECO:0007669"/>
    <property type="project" value="TreeGrafter"/>
</dbReference>
<dbReference type="PROSITE" id="PS50143">
    <property type="entry name" value="BIR_REPEAT_2"/>
    <property type="match status" value="2"/>
</dbReference>
<organism evidence="1 2">
    <name type="scientific">Mytilus edulis</name>
    <name type="common">Blue mussel</name>
    <dbReference type="NCBI Taxonomy" id="6550"/>
    <lineage>
        <taxon>Eukaryota</taxon>
        <taxon>Metazoa</taxon>
        <taxon>Spiralia</taxon>
        <taxon>Lophotrochozoa</taxon>
        <taxon>Mollusca</taxon>
        <taxon>Bivalvia</taxon>
        <taxon>Autobranchia</taxon>
        <taxon>Pteriomorphia</taxon>
        <taxon>Mytilida</taxon>
        <taxon>Mytiloidea</taxon>
        <taxon>Mytilidae</taxon>
        <taxon>Mytilinae</taxon>
        <taxon>Mytilus</taxon>
    </lineage>
</organism>
<dbReference type="PANTHER" id="PTHR46914:SF1">
    <property type="entry name" value="BACULOVIRAL IAP REPEAT-CONTAINING PROTEIN 1"/>
    <property type="match status" value="1"/>
</dbReference>
<dbReference type="GO" id="GO:0005524">
    <property type="term" value="F:ATP binding"/>
    <property type="evidence" value="ECO:0007669"/>
    <property type="project" value="TreeGrafter"/>
</dbReference>
<dbReference type="GO" id="GO:0008270">
    <property type="term" value="F:zinc ion binding"/>
    <property type="evidence" value="ECO:0007669"/>
    <property type="project" value="InterPro"/>
</dbReference>
<dbReference type="SMART" id="SM00238">
    <property type="entry name" value="BIR"/>
    <property type="match status" value="1"/>
</dbReference>
<evidence type="ECO:0000313" key="2">
    <source>
        <dbReference type="Proteomes" id="UP000683360"/>
    </source>
</evidence>
<proteinExistence type="predicted"/>
<evidence type="ECO:0000313" key="1">
    <source>
        <dbReference type="EMBL" id="CAG2189411.1"/>
    </source>
</evidence>
<dbReference type="GO" id="GO:0043066">
    <property type="term" value="P:negative regulation of apoptotic process"/>
    <property type="evidence" value="ECO:0007669"/>
    <property type="project" value="InterPro"/>
</dbReference>
<dbReference type="GO" id="GO:0003676">
    <property type="term" value="F:nucleic acid binding"/>
    <property type="evidence" value="ECO:0007669"/>
    <property type="project" value="InterPro"/>
</dbReference>
<dbReference type="InterPro" id="IPR036875">
    <property type="entry name" value="Znf_CCHC_sf"/>
</dbReference>
<name>A0A8S3Q5C6_MYTED</name>
<gene>
    <name evidence="1" type="ORF">MEDL_4784</name>
</gene>
<protein>
    <recommendedName>
        <fullName evidence="3">CCHC-type domain-containing protein</fullName>
    </recommendedName>
</protein>
<reference evidence="1" key="1">
    <citation type="submission" date="2021-03" db="EMBL/GenBank/DDBJ databases">
        <authorList>
            <person name="Bekaert M."/>
        </authorList>
    </citation>
    <scope>NUCLEOTIDE SEQUENCE</scope>
</reference>
<dbReference type="PANTHER" id="PTHR46914">
    <property type="entry name" value="BACULOVIRAL IAP REPEAT-CONTAINING PROTEIN 1"/>
    <property type="match status" value="1"/>
</dbReference>